<protein>
    <recommendedName>
        <fullName evidence="4">Peroxisomal targeting signal receptor</fullName>
    </recommendedName>
    <alternativeName>
        <fullName evidence="13">Peroxin-5</fullName>
    </alternativeName>
</protein>
<evidence type="ECO:0000256" key="7">
    <source>
        <dbReference type="ARBA" id="ARBA00022737"/>
    </source>
</evidence>
<organism evidence="15">
    <name type="scientific">Ogataea methanolica</name>
    <name type="common">Yeast</name>
    <name type="synonym">Pichia methanolica</name>
    <dbReference type="NCBI Taxonomy" id="1156966"/>
    <lineage>
        <taxon>Eukaryota</taxon>
        <taxon>Fungi</taxon>
        <taxon>Dikarya</taxon>
        <taxon>Ascomycota</taxon>
        <taxon>Saccharomycotina</taxon>
        <taxon>Pichiomycetes</taxon>
        <taxon>Pichiales</taxon>
        <taxon>Pichiaceae</taxon>
        <taxon>Ogataea</taxon>
    </lineage>
</organism>
<dbReference type="SUPFAM" id="SSF48452">
    <property type="entry name" value="TPR-like"/>
    <property type="match status" value="1"/>
</dbReference>
<keyword evidence="7" id="KW-0677">Repeat</keyword>
<evidence type="ECO:0000256" key="4">
    <source>
        <dbReference type="ARBA" id="ARBA00014710"/>
    </source>
</evidence>
<dbReference type="InterPro" id="IPR024111">
    <property type="entry name" value="PEX5/PEX5L"/>
</dbReference>
<keyword evidence="5" id="KW-0963">Cytoplasm</keyword>
<accession>A6P659</accession>
<evidence type="ECO:0000256" key="9">
    <source>
        <dbReference type="ARBA" id="ARBA00022843"/>
    </source>
</evidence>
<keyword evidence="15" id="KW-0675">Receptor</keyword>
<feature type="repeat" description="TPR" evidence="14">
    <location>
        <begin position="489"/>
        <end position="522"/>
    </location>
</feature>
<dbReference type="PANTHER" id="PTHR10130">
    <property type="entry name" value="PEROXISOMAL TARGETING SIGNAL 1 RECEPTOR PEX5"/>
    <property type="match status" value="1"/>
</dbReference>
<dbReference type="PROSITE" id="PS50293">
    <property type="entry name" value="TPR_REGION"/>
    <property type="match status" value="1"/>
</dbReference>
<evidence type="ECO:0000256" key="5">
    <source>
        <dbReference type="ARBA" id="ARBA00022490"/>
    </source>
</evidence>
<evidence type="ECO:0000256" key="1">
    <source>
        <dbReference type="ARBA" id="ARBA00004275"/>
    </source>
</evidence>
<keyword evidence="9" id="KW-0832">Ubl conjugation</keyword>
<dbReference type="InterPro" id="IPR011990">
    <property type="entry name" value="TPR-like_helical_dom_sf"/>
</dbReference>
<evidence type="ECO:0000256" key="13">
    <source>
        <dbReference type="ARBA" id="ARBA00032505"/>
    </source>
</evidence>
<evidence type="ECO:0000256" key="6">
    <source>
        <dbReference type="ARBA" id="ARBA00022499"/>
    </source>
</evidence>
<dbReference type="GO" id="GO:0005778">
    <property type="term" value="C:peroxisomal membrane"/>
    <property type="evidence" value="ECO:0007669"/>
    <property type="project" value="TreeGrafter"/>
</dbReference>
<keyword evidence="12" id="KW-0576">Peroxisome</keyword>
<dbReference type="Pfam" id="PF13432">
    <property type="entry name" value="TPR_16"/>
    <property type="match status" value="1"/>
</dbReference>
<keyword evidence="10" id="KW-0882">Thioester bond</keyword>
<dbReference type="PANTHER" id="PTHR10130:SF0">
    <property type="entry name" value="GH08708P"/>
    <property type="match status" value="1"/>
</dbReference>
<evidence type="ECO:0000256" key="12">
    <source>
        <dbReference type="ARBA" id="ARBA00023140"/>
    </source>
</evidence>
<dbReference type="GO" id="GO:0005052">
    <property type="term" value="F:peroxisome matrix targeting signal-1 binding"/>
    <property type="evidence" value="ECO:0007669"/>
    <property type="project" value="TreeGrafter"/>
</dbReference>
<name>A6P659_OGAME</name>
<evidence type="ECO:0000256" key="10">
    <source>
        <dbReference type="ARBA" id="ARBA00022966"/>
    </source>
</evidence>
<keyword evidence="8 14" id="KW-0802">TPR repeat</keyword>
<dbReference type="Pfam" id="PF13414">
    <property type="entry name" value="TPR_11"/>
    <property type="match status" value="1"/>
</dbReference>
<dbReference type="GO" id="GO:0005829">
    <property type="term" value="C:cytosol"/>
    <property type="evidence" value="ECO:0007669"/>
    <property type="project" value="UniProtKB-SubCell"/>
</dbReference>
<keyword evidence="11" id="KW-0653">Protein transport</keyword>
<comment type="subcellular location">
    <subcellularLocation>
        <location evidence="2">Cytoplasm</location>
        <location evidence="2">Cytosol</location>
    </subcellularLocation>
    <subcellularLocation>
        <location evidence="1">Peroxisome</location>
    </subcellularLocation>
</comment>
<evidence type="ECO:0000256" key="14">
    <source>
        <dbReference type="PROSITE-ProRule" id="PRU00339"/>
    </source>
</evidence>
<evidence type="ECO:0000256" key="11">
    <source>
        <dbReference type="ARBA" id="ARBA00023010"/>
    </source>
</evidence>
<comment type="similarity">
    <text evidence="3">Belongs to the peroxisomal targeting signal receptor family.</text>
</comment>
<evidence type="ECO:0000256" key="3">
    <source>
        <dbReference type="ARBA" id="ARBA00005348"/>
    </source>
</evidence>
<feature type="repeat" description="TPR" evidence="14">
    <location>
        <begin position="523"/>
        <end position="556"/>
    </location>
</feature>
<evidence type="ECO:0000313" key="15">
    <source>
        <dbReference type="EMBL" id="BAF65032.1"/>
    </source>
</evidence>
<dbReference type="PROSITE" id="PS50005">
    <property type="entry name" value="TPR"/>
    <property type="match status" value="3"/>
</dbReference>
<dbReference type="AlphaFoldDB" id="A6P659"/>
<dbReference type="InterPro" id="IPR019734">
    <property type="entry name" value="TPR_rpt"/>
</dbReference>
<dbReference type="EMBL" id="AB282996">
    <property type="protein sequence ID" value="BAF65032.1"/>
    <property type="molecule type" value="Genomic_DNA"/>
</dbReference>
<sequence length="645" mass="73021">MSFIGGGAECAANANPLAQFNKHSQNDTSLQQSMRSGSEMIQQNPTQIREQMMMGQQDRAQMESFMNQSGPQENHFNFEPMASEINIMHQHQQQHQHLPQHHLTEQFNQMQMNPTDQHCFQSGWSSEFIGTGNVPVVQQQVHHHPQPQMRHAPMMNRGIMNRGMMMSGLGGGMMMNRVGPMRNMAMDQQPLQQSSSAQASADQVGDVNWEQQFNEVEGVASEKRRQLRSKESALISLDEVQDTYAANTISNDEFLAQMEENQKQWEKFSTESYADNMVSNDDFAAMMAENRQRWEDQQGNTYADNTVSNDEFQAQWEKDFEKYAQTRMNYGEYQIEEKNQFSQNTDAYEIGLKLMESGAKLSEAALAFEAAVEQNPGHVDAWLRLGQVQTQNEKELAGIAALEKALELDNQNLTALMTLAISYVNEGYDNAAYATLERWIETKYPEVAERARAANPEIQADDRYALNKRVTELFIKAAQISPTGANMDADVQTGLGVLFYSMEEYDKTMDCFQAAITRNPNDALSWNRLGASLANSNRPEQAVEAYSRALNLNPNFVRARYNLGVSFINMGMYKDAVEHLLTGLSMHEVEPGTSEDLYMNSGDSNQSTSLIETLKRAFLAMDRRDLIDKVRPGMNVESFRKVYGV</sequence>
<gene>
    <name evidence="15" type="primary">PEX5</name>
</gene>
<dbReference type="Gene3D" id="1.25.40.10">
    <property type="entry name" value="Tetratricopeptide repeat domain"/>
    <property type="match status" value="1"/>
</dbReference>
<keyword evidence="11" id="KW-0813">Transport</keyword>
<feature type="repeat" description="TPR" evidence="14">
    <location>
        <begin position="379"/>
        <end position="412"/>
    </location>
</feature>
<reference evidence="15" key="1">
    <citation type="journal article" date="2007" name="Yeast">
        <title>Molecular characterization of the PEX5 gene encoding peroxisomal targeting signal 1 receptor from the methylotrophic yeast Pichia methanolica.</title>
        <authorList>
            <person name="Ito T."/>
            <person name="Fujimura S."/>
            <person name="Matsufuji Y."/>
            <person name="Miyaji T."/>
            <person name="Nakagawa T."/>
            <person name="Tomizuka N."/>
        </authorList>
    </citation>
    <scope>NUCLEOTIDE SEQUENCE</scope>
    <source>
        <strain evidence="15">IAM 12901</strain>
    </source>
</reference>
<dbReference type="SMART" id="SM00028">
    <property type="entry name" value="TPR"/>
    <property type="match status" value="4"/>
</dbReference>
<dbReference type="GO" id="GO:0016560">
    <property type="term" value="P:protein import into peroxisome matrix, docking"/>
    <property type="evidence" value="ECO:0007669"/>
    <property type="project" value="TreeGrafter"/>
</dbReference>
<proteinExistence type="inferred from homology"/>
<evidence type="ECO:0000256" key="2">
    <source>
        <dbReference type="ARBA" id="ARBA00004514"/>
    </source>
</evidence>
<evidence type="ECO:0000256" key="8">
    <source>
        <dbReference type="ARBA" id="ARBA00022803"/>
    </source>
</evidence>
<keyword evidence="6" id="KW-1017">Isopeptide bond</keyword>
<keyword evidence="11" id="KW-0811">Translocation</keyword>